<dbReference type="AlphaFoldDB" id="A0AAD8PWV9"/>
<reference evidence="1" key="1">
    <citation type="submission" date="2021-06" db="EMBL/GenBank/DDBJ databases">
        <title>Comparative genomics, transcriptomics and evolutionary studies reveal genomic signatures of adaptation to plant cell wall in hemibiotrophic fungi.</title>
        <authorList>
            <consortium name="DOE Joint Genome Institute"/>
            <person name="Baroncelli R."/>
            <person name="Diaz J.F."/>
            <person name="Benocci T."/>
            <person name="Peng M."/>
            <person name="Battaglia E."/>
            <person name="Haridas S."/>
            <person name="Andreopoulos W."/>
            <person name="Labutti K."/>
            <person name="Pangilinan J."/>
            <person name="Floch G.L."/>
            <person name="Makela M.R."/>
            <person name="Henrissat B."/>
            <person name="Grigoriev I.V."/>
            <person name="Crouch J.A."/>
            <person name="De Vries R.P."/>
            <person name="Sukno S.A."/>
            <person name="Thon M.R."/>
        </authorList>
    </citation>
    <scope>NUCLEOTIDE SEQUENCE</scope>
    <source>
        <strain evidence="1">CBS 125086</strain>
    </source>
</reference>
<dbReference type="InterPro" id="IPR053221">
    <property type="entry name" value="Burnettramic_acid_biosynth"/>
</dbReference>
<dbReference type="EMBL" id="JAHLJV010000042">
    <property type="protein sequence ID" value="KAK1585658.1"/>
    <property type="molecule type" value="Genomic_DNA"/>
</dbReference>
<proteinExistence type="predicted"/>
<keyword evidence="2" id="KW-1185">Reference proteome</keyword>
<dbReference type="PANTHER" id="PTHR38887">
    <property type="entry name" value="CHROMOSOME 21, WHOLE GENOME SHOTGUN SEQUENCE"/>
    <property type="match status" value="1"/>
</dbReference>
<accession>A0AAD8PWV9</accession>
<dbReference type="Proteomes" id="UP001230504">
    <property type="component" value="Unassembled WGS sequence"/>
</dbReference>
<sequence>MRLPSPVIIPQRRITNRTRGFVCNYSSSLRNAGIDEKAFSTFINQLNRLAELKPRAQAIDFSGFAHLCYNTHYDIFISMAVGTAFETAKGIQHSTAMNKLIDKTNDELFKPKGLVCLLMTWESEGPEGSSLDRSFRSRPVQRVRNERRGMETRPKANLSPLQGMGMFEWLQPTTFKRIDGDANVLPETQISVTCNQYPLQIGGTQFIDSRTNQCLAVHHHLEHRRGSQVATVNIGVTAHAQEAIPFPLAEITGQSQGQISLNNLGRCSALEEKRDAKEEQNGDRYLRKDLNDMDPFNITPTPSFTTGALKALETETLYVLIANMPDDDETQRDTVY</sequence>
<dbReference type="PANTHER" id="PTHR38887:SF1">
    <property type="entry name" value="RAS MODIFICATION PROTEIN ERF4"/>
    <property type="match status" value="1"/>
</dbReference>
<dbReference type="RefSeq" id="XP_060412675.1">
    <property type="nucleotide sequence ID" value="XM_060558151.1"/>
</dbReference>
<gene>
    <name evidence="1" type="ORF">LY79DRAFT_558029</name>
</gene>
<evidence type="ECO:0000313" key="2">
    <source>
        <dbReference type="Proteomes" id="UP001230504"/>
    </source>
</evidence>
<protein>
    <submittedName>
        <fullName evidence="1">Uncharacterized protein</fullName>
    </submittedName>
</protein>
<comment type="caution">
    <text evidence="1">The sequence shown here is derived from an EMBL/GenBank/DDBJ whole genome shotgun (WGS) entry which is preliminary data.</text>
</comment>
<organism evidence="1 2">
    <name type="scientific">Colletotrichum navitas</name>
    <dbReference type="NCBI Taxonomy" id="681940"/>
    <lineage>
        <taxon>Eukaryota</taxon>
        <taxon>Fungi</taxon>
        <taxon>Dikarya</taxon>
        <taxon>Ascomycota</taxon>
        <taxon>Pezizomycotina</taxon>
        <taxon>Sordariomycetes</taxon>
        <taxon>Hypocreomycetidae</taxon>
        <taxon>Glomerellales</taxon>
        <taxon>Glomerellaceae</taxon>
        <taxon>Colletotrichum</taxon>
        <taxon>Colletotrichum graminicola species complex</taxon>
    </lineage>
</organism>
<name>A0AAD8PWV9_9PEZI</name>
<dbReference type="GeneID" id="85442391"/>
<evidence type="ECO:0000313" key="1">
    <source>
        <dbReference type="EMBL" id="KAK1585658.1"/>
    </source>
</evidence>